<dbReference type="InterPro" id="IPR037401">
    <property type="entry name" value="SnoaL-like"/>
</dbReference>
<reference evidence="2 3" key="1">
    <citation type="journal article" date="2015" name="Stand. Genomic Sci.">
        <title>Genomic Encyclopedia of Bacterial and Archaeal Type Strains, Phase III: the genomes of soil and plant-associated and newly described type strains.</title>
        <authorList>
            <person name="Whitman W.B."/>
            <person name="Woyke T."/>
            <person name="Klenk H.P."/>
            <person name="Zhou Y."/>
            <person name="Lilburn T.G."/>
            <person name="Beck B.J."/>
            <person name="De Vos P."/>
            <person name="Vandamme P."/>
            <person name="Eisen J.A."/>
            <person name="Garrity G."/>
            <person name="Hugenholtz P."/>
            <person name="Kyrpides N.C."/>
        </authorList>
    </citation>
    <scope>NUCLEOTIDE SEQUENCE [LARGE SCALE GENOMIC DNA]</scope>
    <source>
        <strain evidence="2 3">CGMCC 1.7748</strain>
    </source>
</reference>
<organism evidence="2 3">
    <name type="scientific">Sphingobium wenxiniae (strain DSM 21828 / CGMCC 1.7748 / JZ-1)</name>
    <dbReference type="NCBI Taxonomy" id="595605"/>
    <lineage>
        <taxon>Bacteria</taxon>
        <taxon>Pseudomonadati</taxon>
        <taxon>Pseudomonadota</taxon>
        <taxon>Alphaproteobacteria</taxon>
        <taxon>Sphingomonadales</taxon>
        <taxon>Sphingomonadaceae</taxon>
        <taxon>Sphingobium</taxon>
    </lineage>
</organism>
<dbReference type="RefSeq" id="WP_021245401.1">
    <property type="nucleotide sequence ID" value="NZ_JACIIY010000004.1"/>
</dbReference>
<proteinExistence type="predicted"/>
<gene>
    <name evidence="2" type="ORF">IQ35_01968</name>
</gene>
<dbReference type="SUPFAM" id="SSF54427">
    <property type="entry name" value="NTF2-like"/>
    <property type="match status" value="1"/>
</dbReference>
<evidence type="ECO:0000313" key="2">
    <source>
        <dbReference type="EMBL" id="TWH93759.1"/>
    </source>
</evidence>
<protein>
    <submittedName>
        <fullName evidence="2">SnoaL-like protein</fullName>
    </submittedName>
</protein>
<evidence type="ECO:0000313" key="3">
    <source>
        <dbReference type="Proteomes" id="UP000316624"/>
    </source>
</evidence>
<dbReference type="Pfam" id="PF13577">
    <property type="entry name" value="SnoaL_4"/>
    <property type="match status" value="1"/>
</dbReference>
<keyword evidence="3" id="KW-1185">Reference proteome</keyword>
<comment type="caution">
    <text evidence="2">The sequence shown here is derived from an EMBL/GenBank/DDBJ whole genome shotgun (WGS) entry which is preliminary data.</text>
</comment>
<feature type="domain" description="SnoaL-like" evidence="1">
    <location>
        <begin position="20"/>
        <end position="145"/>
    </location>
</feature>
<name>A0A562KEA9_SPHWJ</name>
<accession>A0A562KEA9</accession>
<dbReference type="EMBL" id="VLKK01000006">
    <property type="protein sequence ID" value="TWH93759.1"/>
    <property type="molecule type" value="Genomic_DNA"/>
</dbReference>
<dbReference type="Gene3D" id="3.10.450.50">
    <property type="match status" value="1"/>
</dbReference>
<evidence type="ECO:0000259" key="1">
    <source>
        <dbReference type="Pfam" id="PF13577"/>
    </source>
</evidence>
<dbReference type="AlphaFoldDB" id="A0A562KEA9"/>
<dbReference type="InterPro" id="IPR032710">
    <property type="entry name" value="NTF2-like_dom_sf"/>
</dbReference>
<dbReference type="Proteomes" id="UP000316624">
    <property type="component" value="Unassembled WGS sequence"/>
</dbReference>
<sequence>MTSIEERLAALEQEVRLQRDHIEIRQLIASYGPLVDTSDRLERARNLAELWTEDGVYDIGGLGAYEGREAIAGAFETRHFSQVPEGICHVMGLPYVTVAGDEAVALNYSCVFQHEGEDRFFPWRISANRWDLVRRKARWMIRRRTNRLMTGDPDALAMLRHIDEMVP</sequence>